<dbReference type="InterPro" id="IPR036322">
    <property type="entry name" value="WD40_repeat_dom_sf"/>
</dbReference>
<evidence type="ECO:0000259" key="1">
    <source>
        <dbReference type="Pfam" id="PF21544"/>
    </source>
</evidence>
<dbReference type="AlphaFoldDB" id="A0A369A6H1"/>
<dbReference type="RefSeq" id="WP_114365566.1">
    <property type="nucleotide sequence ID" value="NZ_BHZF01000001.1"/>
</dbReference>
<accession>A0A369A6H1</accession>
<sequence length="772" mass="86419">MRVAIVIFSLAFTSITAQNQSLPLGGWIEHVSFRRTIAVTETRNEVMAASEKGIIIIDKKERSEIQTLTKSKGLSDIDIQHLAWYEPEDLVIAGYRNGNIDLITPTHTISNVSDIVRSNIFLGRRRLNKIRIFKDRAYICMGFGIVVFDLQNRLFPETLIIGPNGSQIEVFDIAFDEAGNRVFAATEIGVFSASLSSSLVFFANWTPEPGMTTRPFNHIVNWGGKIVANRLTGTNDDSLFIRENGTWTWMSDVFISKNFDLEVCNDELLVTNDFSVVSYRPNRSKRLNIEPGNLFNPNFKPMAAIQARDGNWYWIASELEGLYGYFYPEGWLFTFLPDGPFDEDVFRMRYHNGRLWVAPGAINSVWGPTFNNKGIYFYENFDWQHIPSAQLQNRTDILSITPSHSEPGTVYATAWGQGIVKISDGQYITTYNASNTDGALSPVVTAPDQIRAYDVVFDSKGNLWTATSLSDRPLTRRTPQGVWENFPMGTIAGTNTNIGRMLVTREDQIWMSIQNRGIAVAKLNDNGTLQLNQLTQLEGSGNLPSADVRAFAEDLDGAVWIGTSAGVAVLYTPRFIFEPNRNYDVRRITFEEDGIVQALLAQEIVTAVAVDGANKKWFGTQNSGVFYTSADGREQIFNFNRNNSPLPSNNILDIEIDRKTGLVYIATDRGIVAYQGAATEGNEEFTDVYAYPNPVRPDYEGPIFIRGLVTGAFVKITDVTGNLVFETRAEGGQAIWDGRDFKGRKVQTGVYLAYMSDELGFNTYVAKILIVR</sequence>
<dbReference type="InterPro" id="IPR048954">
    <property type="entry name" value="PorZ_N"/>
</dbReference>
<dbReference type="SUPFAM" id="SSF50978">
    <property type="entry name" value="WD40 repeat-like"/>
    <property type="match status" value="1"/>
</dbReference>
<dbReference type="Proteomes" id="UP000253517">
    <property type="component" value="Unassembled WGS sequence"/>
</dbReference>
<reference evidence="2 3" key="1">
    <citation type="submission" date="2018-07" db="EMBL/GenBank/DDBJ databases">
        <title>Genomic Encyclopedia of Type Strains, Phase IV (KMG-IV): sequencing the most valuable type-strain genomes for metagenomic binning, comparative biology and taxonomic classification.</title>
        <authorList>
            <person name="Goeker M."/>
        </authorList>
    </citation>
    <scope>NUCLEOTIDE SEQUENCE [LARGE SCALE GENOMIC DNA]</scope>
    <source>
        <strain evidence="2 3">DSM 21410</strain>
    </source>
</reference>
<feature type="domain" description="PorZ N-terminal beta-propeller" evidence="1">
    <location>
        <begin position="47"/>
        <end position="206"/>
    </location>
</feature>
<gene>
    <name evidence="2" type="ORF">DES35_101229</name>
</gene>
<organism evidence="2 3">
    <name type="scientific">Schleiferia thermophila</name>
    <dbReference type="NCBI Taxonomy" id="884107"/>
    <lineage>
        <taxon>Bacteria</taxon>
        <taxon>Pseudomonadati</taxon>
        <taxon>Bacteroidota</taxon>
        <taxon>Flavobacteriia</taxon>
        <taxon>Flavobacteriales</taxon>
        <taxon>Schleiferiaceae</taxon>
        <taxon>Schleiferia</taxon>
    </lineage>
</organism>
<proteinExistence type="predicted"/>
<evidence type="ECO:0000313" key="2">
    <source>
        <dbReference type="EMBL" id="RCX04950.1"/>
    </source>
</evidence>
<dbReference type="Pfam" id="PF21544">
    <property type="entry name" value="PorZ_N_b_propeller"/>
    <property type="match status" value="1"/>
</dbReference>
<dbReference type="SUPFAM" id="SSF63829">
    <property type="entry name" value="Calcium-dependent phosphotriesterase"/>
    <property type="match status" value="2"/>
</dbReference>
<keyword evidence="3" id="KW-1185">Reference proteome</keyword>
<dbReference type="EMBL" id="QPJS01000001">
    <property type="protein sequence ID" value="RCX04950.1"/>
    <property type="molecule type" value="Genomic_DNA"/>
</dbReference>
<dbReference type="Gene3D" id="2.130.10.10">
    <property type="entry name" value="YVTN repeat-like/Quinoprotein amine dehydrogenase"/>
    <property type="match status" value="2"/>
</dbReference>
<comment type="caution">
    <text evidence="2">The sequence shown here is derived from an EMBL/GenBank/DDBJ whole genome shotgun (WGS) entry which is preliminary data.</text>
</comment>
<evidence type="ECO:0000313" key="3">
    <source>
        <dbReference type="Proteomes" id="UP000253517"/>
    </source>
</evidence>
<protein>
    <recommendedName>
        <fullName evidence="1">PorZ N-terminal beta-propeller domain-containing protein</fullName>
    </recommendedName>
</protein>
<name>A0A369A6H1_9FLAO</name>
<dbReference type="InterPro" id="IPR015943">
    <property type="entry name" value="WD40/YVTN_repeat-like_dom_sf"/>
</dbReference>